<dbReference type="Pfam" id="PF05383">
    <property type="entry name" value="La"/>
    <property type="match status" value="1"/>
</dbReference>
<dbReference type="Proteomes" id="UP000469890">
    <property type="component" value="Unassembled WGS sequence"/>
</dbReference>
<dbReference type="PROSITE" id="PS50961">
    <property type="entry name" value="HTH_LA"/>
    <property type="match status" value="1"/>
</dbReference>
<keyword evidence="1" id="KW-0597">Phosphoprotein</keyword>
<dbReference type="GO" id="GO:0005829">
    <property type="term" value="C:cytosol"/>
    <property type="evidence" value="ECO:0007669"/>
    <property type="project" value="TreeGrafter"/>
</dbReference>
<evidence type="ECO:0000313" key="7">
    <source>
        <dbReference type="Proteomes" id="UP000469890"/>
    </source>
</evidence>
<dbReference type="Pfam" id="PF26088">
    <property type="entry name" value="RRM_LARP4"/>
    <property type="match status" value="1"/>
</dbReference>
<dbReference type="PANTHER" id="PTHR22792:SF131">
    <property type="entry name" value="LA-RELATED PROTEIN LARP4B"/>
    <property type="match status" value="1"/>
</dbReference>
<dbReference type="GO" id="GO:0045727">
    <property type="term" value="P:positive regulation of translation"/>
    <property type="evidence" value="ECO:0007669"/>
    <property type="project" value="TreeGrafter"/>
</dbReference>
<keyword evidence="2 3" id="KW-0694">RNA-binding</keyword>
<dbReference type="AlphaFoldDB" id="A0A8H4B6Q0"/>
<evidence type="ECO:0000313" key="6">
    <source>
        <dbReference type="EMBL" id="KAF1796164.1"/>
    </source>
</evidence>
<sequence>MTVSNIEPKNQAKEEQPASSSTAIATKKDFIKKKPHNKYNNNNNNSRMRPNYSKYNSNNRDDYARYYPNQPLKSDYPMPYVYYYPPASSMYYPPPLDASSSAAAAATLPATTPTTRDEEDLEIIVHDESMNNESSVDTRRSSSSDQNKPIDLKKQLEFYFSRQNLVNDTFLVSQMDADLYVPISLVANFRRVREWTTDVDLIVQTLRDSSAVTVDESGTRVKPNISVQRNTVILRDVPECTQDEINDLLKELHSPPVQSIKQDIGNMWYFTFESEDDALKLLLGVRGKEFKGQAIAARMKSEPVLRV</sequence>
<reference evidence="6 7" key="1">
    <citation type="submission" date="2019-09" db="EMBL/GenBank/DDBJ databases">
        <authorList>
            <consortium name="DOE Joint Genome Institute"/>
            <person name="Mondo S.J."/>
            <person name="Navarro-Mendoza M.I."/>
            <person name="Perez-Arques C."/>
            <person name="Panchal S."/>
            <person name="Nicolas F.E."/>
            <person name="Ganguly P."/>
            <person name="Pangilinan J."/>
            <person name="Grigoriev I."/>
            <person name="Heitman J."/>
            <person name="Sanya K."/>
            <person name="Garre V."/>
        </authorList>
    </citation>
    <scope>NUCLEOTIDE SEQUENCE [LARGE SCALE GENOMIC DNA]</scope>
    <source>
        <strain evidence="6 7">MU402</strain>
    </source>
</reference>
<evidence type="ECO:0000256" key="2">
    <source>
        <dbReference type="ARBA" id="ARBA00022884"/>
    </source>
</evidence>
<feature type="compositionally biased region" description="Basic and acidic residues" evidence="4">
    <location>
        <begin position="136"/>
        <end position="148"/>
    </location>
</feature>
<dbReference type="GO" id="GO:0003730">
    <property type="term" value="F:mRNA 3'-UTR binding"/>
    <property type="evidence" value="ECO:0007669"/>
    <property type="project" value="TreeGrafter"/>
</dbReference>
<dbReference type="InterPro" id="IPR036390">
    <property type="entry name" value="WH_DNA-bd_sf"/>
</dbReference>
<dbReference type="InterPro" id="IPR045180">
    <property type="entry name" value="La_dom_prot"/>
</dbReference>
<dbReference type="GO" id="GO:0010494">
    <property type="term" value="C:cytoplasmic stress granule"/>
    <property type="evidence" value="ECO:0007669"/>
    <property type="project" value="TreeGrafter"/>
</dbReference>
<evidence type="ECO:0000256" key="1">
    <source>
        <dbReference type="ARBA" id="ARBA00022553"/>
    </source>
</evidence>
<evidence type="ECO:0000256" key="4">
    <source>
        <dbReference type="SAM" id="MobiDB-lite"/>
    </source>
</evidence>
<dbReference type="PANTHER" id="PTHR22792">
    <property type="entry name" value="LUPUS LA PROTEIN-RELATED"/>
    <property type="match status" value="1"/>
</dbReference>
<protein>
    <recommendedName>
        <fullName evidence="5">HTH La-type RNA-binding domain-containing protein</fullName>
    </recommendedName>
</protein>
<dbReference type="InterPro" id="IPR006630">
    <property type="entry name" value="La_HTH"/>
</dbReference>
<dbReference type="Gene3D" id="1.10.10.10">
    <property type="entry name" value="Winged helix-like DNA-binding domain superfamily/Winged helix DNA-binding domain"/>
    <property type="match status" value="1"/>
</dbReference>
<proteinExistence type="predicted"/>
<feature type="domain" description="HTH La-type RNA-binding" evidence="5">
    <location>
        <begin position="142"/>
        <end position="231"/>
    </location>
</feature>
<evidence type="ECO:0000259" key="5">
    <source>
        <dbReference type="PROSITE" id="PS50961"/>
    </source>
</evidence>
<dbReference type="SMART" id="SM00715">
    <property type="entry name" value="LA"/>
    <property type="match status" value="1"/>
</dbReference>
<feature type="region of interest" description="Disordered" evidence="4">
    <location>
        <begin position="1"/>
        <end position="68"/>
    </location>
</feature>
<accession>A0A8H4B6Q0</accession>
<feature type="region of interest" description="Disordered" evidence="4">
    <location>
        <begin position="128"/>
        <end position="148"/>
    </location>
</feature>
<dbReference type="SUPFAM" id="SSF46785">
    <property type="entry name" value="Winged helix' DNA-binding domain"/>
    <property type="match status" value="1"/>
</dbReference>
<gene>
    <name evidence="6" type="ORF">FB192DRAFT_1405457</name>
</gene>
<comment type="caution">
    <text evidence="6">The sequence shown here is derived from an EMBL/GenBank/DDBJ whole genome shotgun (WGS) entry which is preliminary data.</text>
</comment>
<name>A0A8H4B6Q0_MUCCL</name>
<evidence type="ECO:0000256" key="3">
    <source>
        <dbReference type="PROSITE-ProRule" id="PRU00332"/>
    </source>
</evidence>
<dbReference type="InterPro" id="IPR058699">
    <property type="entry name" value="RRM_LARP4/4B"/>
</dbReference>
<dbReference type="EMBL" id="JAAECE010000013">
    <property type="protein sequence ID" value="KAF1796164.1"/>
    <property type="molecule type" value="Genomic_DNA"/>
</dbReference>
<dbReference type="InterPro" id="IPR036388">
    <property type="entry name" value="WH-like_DNA-bd_sf"/>
</dbReference>
<organism evidence="6 7">
    <name type="scientific">Mucor circinelloides f. lusitanicus</name>
    <name type="common">Mucor racemosus var. lusitanicus</name>
    <dbReference type="NCBI Taxonomy" id="29924"/>
    <lineage>
        <taxon>Eukaryota</taxon>
        <taxon>Fungi</taxon>
        <taxon>Fungi incertae sedis</taxon>
        <taxon>Mucoromycota</taxon>
        <taxon>Mucoromycotina</taxon>
        <taxon>Mucoromycetes</taxon>
        <taxon>Mucorales</taxon>
        <taxon>Mucorineae</taxon>
        <taxon>Mucoraceae</taxon>
        <taxon>Mucor</taxon>
    </lineage>
</organism>